<dbReference type="PANTHER" id="PTHR36766:SF61">
    <property type="entry name" value="NB-ARC DOMAIN DISEASE RESISTANCE PROTEIN"/>
    <property type="match status" value="1"/>
</dbReference>
<evidence type="ECO:0000256" key="3">
    <source>
        <dbReference type="ARBA" id="ARBA00022821"/>
    </source>
</evidence>
<feature type="domain" description="NB-ARC" evidence="6">
    <location>
        <begin position="180"/>
        <end position="352"/>
    </location>
</feature>
<dbReference type="Gene3D" id="3.80.10.10">
    <property type="entry name" value="Ribonuclease Inhibitor"/>
    <property type="match status" value="2"/>
</dbReference>
<keyword evidence="2" id="KW-0547">Nucleotide-binding</keyword>
<dbReference type="InterPro" id="IPR041118">
    <property type="entry name" value="Rx_N"/>
</dbReference>
<evidence type="ECO:0000313" key="11">
    <source>
        <dbReference type="Proteomes" id="UP000026915"/>
    </source>
</evidence>
<dbReference type="InterPro" id="IPR002182">
    <property type="entry name" value="NB-ARC"/>
</dbReference>
<dbReference type="FunFam" id="3.40.50.300:FF:001091">
    <property type="entry name" value="Probable disease resistance protein At1g61300"/>
    <property type="match status" value="1"/>
</dbReference>
<dbReference type="InterPro" id="IPR001611">
    <property type="entry name" value="Leu-rich_rpt"/>
</dbReference>
<evidence type="ECO:0000259" key="8">
    <source>
        <dbReference type="Pfam" id="PF23559"/>
    </source>
</evidence>
<dbReference type="Pfam" id="PF23598">
    <property type="entry name" value="LRR_14"/>
    <property type="match status" value="1"/>
</dbReference>
<sequence>MAESLAFTIGEQLLEKLLNLPEKLGTAAYQEICLAWGIKSDLEKLKGTLSTVKAVLLDAEEKQTHNHELREWLAKLKNAYYDAEDVLDEFEVEALRRQVLKQRSLGRKVCHFFSRSNPVASAFRMGHKIKSIRERFDEIAALKVKFHLVERDGPDHEDSRSLLQMRESDSSLEPNVVGRNEDKEKIIEMLMHPTDGIGEAIPVLPIVGIAGLGKTVLAKLVFNDERIDKHFRLKIWVCVSEDFDFKQLMMKTIKSATGENCSDMTKEQLYKVLRRCLGGKRYLLILDDVWNEEIRDWIDQALLMDRVNGSKIIVTTRSNRVAAITGTLPQYNLKDLPYEESLSLFLQHAFKKGNEKQPLNLVKIGEEIVKKCKGIPLAVKTLASQLCFETAEDEWKRVRDNEIWELEQEGKGIFPALRLSYDRLPPHLKRCFAYCSVFTKDYVISNIQMVSFWVALGLLKSSKENEGLEAVGKRYLRELWARSLFQEFQETPFLIRFKMHDLLHDFAQRLAKDECSVVKSCSQDLSQTVRHLSIVNPHLLHQGAPRFLDKAGRVQTLFFPNMEKFNSVSFIEECVSRCSRLRVLDLSVSSFEILPRNIGKWKHLRYLNLSDNISIKRLPNSISKLQSLQTLFLAGCTAIEELPRGIRYMISLRMLFITTKQRVLPENEIGCLKSLQFLSFSECDNLEYLFQGMQNLTSLRTMLILLCPSLVSLPHGIKYLTALQGLVIWGCEKLSLDMELEFEGKQDGSLQSLAIGELPKLVALPKWLLLGSTKTLQQLIIMGCENLTALPDWFQDVAALQLLKIAGCPKLSSLPDGMQHLTFLNQLAIQACPTLSKRCKPGIGEDWPKIAHVTKIVLDGIEISPANDHY</sequence>
<dbReference type="EMBL" id="CM001883">
    <property type="protein sequence ID" value="EOY09228.1"/>
    <property type="molecule type" value="Genomic_DNA"/>
</dbReference>
<dbReference type="Gene3D" id="3.40.50.300">
    <property type="entry name" value="P-loop containing nucleotide triphosphate hydrolases"/>
    <property type="match status" value="1"/>
</dbReference>
<dbReference type="PROSITE" id="PS51450">
    <property type="entry name" value="LRR"/>
    <property type="match status" value="1"/>
</dbReference>
<dbReference type="InterPro" id="IPR038005">
    <property type="entry name" value="RX-like_CC"/>
</dbReference>
<dbReference type="InParanoid" id="A0A061EX59"/>
<evidence type="ECO:0000256" key="5">
    <source>
        <dbReference type="SAM" id="Coils"/>
    </source>
</evidence>
<keyword evidence="4" id="KW-0067">ATP-binding</keyword>
<dbReference type="EMBL" id="CM001883">
    <property type="protein sequence ID" value="EOY09227.1"/>
    <property type="molecule type" value="Genomic_DNA"/>
</dbReference>
<dbReference type="HOGENOM" id="CLU_000837_8_1_1"/>
<feature type="coiled-coil region" evidence="5">
    <location>
        <begin position="42"/>
        <end position="93"/>
    </location>
</feature>
<feature type="domain" description="Disease resistance R13L4/SHOC-2-like LRR" evidence="9">
    <location>
        <begin position="575"/>
        <end position="781"/>
    </location>
</feature>
<keyword evidence="11" id="KW-1185">Reference proteome</keyword>
<evidence type="ECO:0000256" key="4">
    <source>
        <dbReference type="ARBA" id="ARBA00022840"/>
    </source>
</evidence>
<evidence type="ECO:0000256" key="1">
    <source>
        <dbReference type="ARBA" id="ARBA00022737"/>
    </source>
</evidence>
<dbReference type="CDD" id="cd14798">
    <property type="entry name" value="RX-CC_like"/>
    <property type="match status" value="1"/>
</dbReference>
<dbReference type="Gramene" id="EOY09228">
    <property type="protein sequence ID" value="EOY09228"/>
    <property type="gene ID" value="TCM_024631"/>
</dbReference>
<dbReference type="Pfam" id="PF18052">
    <property type="entry name" value="Rx_N"/>
    <property type="match status" value="1"/>
</dbReference>
<dbReference type="Proteomes" id="UP000026915">
    <property type="component" value="Chromosome 5"/>
</dbReference>
<dbReference type="Pfam" id="PF23559">
    <property type="entry name" value="WHD_DRP"/>
    <property type="match status" value="1"/>
</dbReference>
<dbReference type="InterPro" id="IPR058922">
    <property type="entry name" value="WHD_DRP"/>
</dbReference>
<protein>
    <submittedName>
        <fullName evidence="10">Leucine-rich repeat containing protein, putative isoform 1</fullName>
    </submittedName>
</protein>
<evidence type="ECO:0000259" key="9">
    <source>
        <dbReference type="Pfam" id="PF23598"/>
    </source>
</evidence>
<evidence type="ECO:0000256" key="2">
    <source>
        <dbReference type="ARBA" id="ARBA00022741"/>
    </source>
</evidence>
<dbReference type="Gene3D" id="1.10.10.10">
    <property type="entry name" value="Winged helix-like DNA-binding domain superfamily/Winged helix DNA-binding domain"/>
    <property type="match status" value="1"/>
</dbReference>
<dbReference type="Gramene" id="EOY09227">
    <property type="protein sequence ID" value="EOY09227"/>
    <property type="gene ID" value="TCM_024631"/>
</dbReference>
<evidence type="ECO:0000259" key="7">
    <source>
        <dbReference type="Pfam" id="PF18052"/>
    </source>
</evidence>
<keyword evidence="1" id="KW-0677">Repeat</keyword>
<dbReference type="Gene3D" id="1.20.5.4130">
    <property type="match status" value="1"/>
</dbReference>
<dbReference type="FunFam" id="1.10.10.10:FF:000322">
    <property type="entry name" value="Probable disease resistance protein At1g63360"/>
    <property type="match status" value="1"/>
</dbReference>
<dbReference type="InterPro" id="IPR032675">
    <property type="entry name" value="LRR_dom_sf"/>
</dbReference>
<dbReference type="InterPro" id="IPR036388">
    <property type="entry name" value="WH-like_DNA-bd_sf"/>
</dbReference>
<dbReference type="SUPFAM" id="SSF52540">
    <property type="entry name" value="P-loop containing nucleoside triphosphate hydrolases"/>
    <property type="match status" value="1"/>
</dbReference>
<dbReference type="PANTHER" id="PTHR36766">
    <property type="entry name" value="PLANT BROAD-SPECTRUM MILDEW RESISTANCE PROTEIN RPW8"/>
    <property type="match status" value="1"/>
</dbReference>
<gene>
    <name evidence="10" type="ORF">TCM_024631</name>
</gene>
<dbReference type="GO" id="GO:0006952">
    <property type="term" value="P:defense response"/>
    <property type="evidence" value="ECO:0007669"/>
    <property type="project" value="UniProtKB-KW"/>
</dbReference>
<dbReference type="eggNOG" id="KOG4658">
    <property type="taxonomic scope" value="Eukaryota"/>
</dbReference>
<dbReference type="GO" id="GO:0051707">
    <property type="term" value="P:response to other organism"/>
    <property type="evidence" value="ECO:0007669"/>
    <property type="project" value="UniProtKB-ARBA"/>
</dbReference>
<dbReference type="OMA" id="RAVINGC"/>
<dbReference type="GO" id="GO:0043531">
    <property type="term" value="F:ADP binding"/>
    <property type="evidence" value="ECO:0007669"/>
    <property type="project" value="InterPro"/>
</dbReference>
<proteinExistence type="predicted"/>
<accession>A0A061EX59</accession>
<dbReference type="SUPFAM" id="SSF52058">
    <property type="entry name" value="L domain-like"/>
    <property type="match status" value="1"/>
</dbReference>
<name>A0A061EX59_THECC</name>
<dbReference type="GO" id="GO:0005524">
    <property type="term" value="F:ATP binding"/>
    <property type="evidence" value="ECO:0007669"/>
    <property type="project" value="UniProtKB-KW"/>
</dbReference>
<dbReference type="AlphaFoldDB" id="A0A061EX59"/>
<dbReference type="InterPro" id="IPR055414">
    <property type="entry name" value="LRR_R13L4/SHOC2-like"/>
</dbReference>
<evidence type="ECO:0000313" key="10">
    <source>
        <dbReference type="EMBL" id="EOY09228.1"/>
    </source>
</evidence>
<feature type="domain" description="Disease resistance protein winged helix" evidence="8">
    <location>
        <begin position="437"/>
        <end position="507"/>
    </location>
</feature>
<keyword evidence="5" id="KW-0175">Coiled coil</keyword>
<dbReference type="PRINTS" id="PR00364">
    <property type="entry name" value="DISEASERSIST"/>
</dbReference>
<feature type="domain" description="Disease resistance N-terminal" evidence="7">
    <location>
        <begin position="20"/>
        <end position="104"/>
    </location>
</feature>
<dbReference type="Pfam" id="PF00931">
    <property type="entry name" value="NB-ARC"/>
    <property type="match status" value="1"/>
</dbReference>
<evidence type="ECO:0000259" key="6">
    <source>
        <dbReference type="Pfam" id="PF00931"/>
    </source>
</evidence>
<dbReference type="InterPro" id="IPR027417">
    <property type="entry name" value="P-loop_NTPase"/>
</dbReference>
<reference evidence="10 11" key="1">
    <citation type="journal article" date="2013" name="Genome Biol.">
        <title>The genome sequence of the most widely cultivated cacao type and its use to identify candidate genes regulating pod color.</title>
        <authorList>
            <person name="Motamayor J.C."/>
            <person name="Mockaitis K."/>
            <person name="Schmutz J."/>
            <person name="Haiminen N."/>
            <person name="Iii D.L."/>
            <person name="Cornejo O."/>
            <person name="Findley S.D."/>
            <person name="Zheng P."/>
            <person name="Utro F."/>
            <person name="Royaert S."/>
            <person name="Saski C."/>
            <person name="Jenkins J."/>
            <person name="Podicheti R."/>
            <person name="Zhao M."/>
            <person name="Scheffler B.E."/>
            <person name="Stack J.C."/>
            <person name="Feltus F.A."/>
            <person name="Mustiga G.M."/>
            <person name="Amores F."/>
            <person name="Phillips W."/>
            <person name="Marelli J.P."/>
            <person name="May G.D."/>
            <person name="Shapiro H."/>
            <person name="Ma J."/>
            <person name="Bustamante C.D."/>
            <person name="Schnell R.J."/>
            <person name="Main D."/>
            <person name="Gilbert D."/>
            <person name="Parida L."/>
            <person name="Kuhn D.N."/>
        </authorList>
    </citation>
    <scope>NUCLEOTIDE SEQUENCE [LARGE SCALE GENOMIC DNA]</scope>
    <source>
        <strain evidence="11">cv. Matina 1-6</strain>
    </source>
</reference>
<keyword evidence="3" id="KW-0611">Plant defense</keyword>
<organism evidence="10 11">
    <name type="scientific">Theobroma cacao</name>
    <name type="common">Cacao</name>
    <name type="synonym">Cocoa</name>
    <dbReference type="NCBI Taxonomy" id="3641"/>
    <lineage>
        <taxon>Eukaryota</taxon>
        <taxon>Viridiplantae</taxon>
        <taxon>Streptophyta</taxon>
        <taxon>Embryophyta</taxon>
        <taxon>Tracheophyta</taxon>
        <taxon>Spermatophyta</taxon>
        <taxon>Magnoliopsida</taxon>
        <taxon>eudicotyledons</taxon>
        <taxon>Gunneridae</taxon>
        <taxon>Pentapetalae</taxon>
        <taxon>rosids</taxon>
        <taxon>malvids</taxon>
        <taxon>Malvales</taxon>
        <taxon>Malvaceae</taxon>
        <taxon>Byttnerioideae</taxon>
        <taxon>Theobroma</taxon>
    </lineage>
</organism>